<feature type="transmembrane region" description="Helical" evidence="7">
    <location>
        <begin position="260"/>
        <end position="281"/>
    </location>
</feature>
<dbReference type="InterPro" id="IPR035906">
    <property type="entry name" value="MetI-like_sf"/>
</dbReference>
<comment type="subcellular location">
    <subcellularLocation>
        <location evidence="1 7">Cell membrane</location>
        <topology evidence="1 7">Multi-pass membrane protein</topology>
    </subcellularLocation>
</comment>
<feature type="transmembrane region" description="Helical" evidence="7">
    <location>
        <begin position="12"/>
        <end position="31"/>
    </location>
</feature>
<evidence type="ECO:0000256" key="7">
    <source>
        <dbReference type="RuleBase" id="RU363032"/>
    </source>
</evidence>
<dbReference type="Proteomes" id="UP000195607">
    <property type="component" value="Chromosome I"/>
</dbReference>
<dbReference type="AlphaFoldDB" id="A0A1N5SS82"/>
<dbReference type="CDD" id="cd06261">
    <property type="entry name" value="TM_PBP2"/>
    <property type="match status" value="1"/>
</dbReference>
<protein>
    <submittedName>
        <fullName evidence="9">PepT family ABC transporter permease</fullName>
    </submittedName>
</protein>
<dbReference type="GO" id="GO:0055085">
    <property type="term" value="P:transmembrane transport"/>
    <property type="evidence" value="ECO:0007669"/>
    <property type="project" value="InterPro"/>
</dbReference>
<evidence type="ECO:0000313" key="10">
    <source>
        <dbReference type="Proteomes" id="UP000195607"/>
    </source>
</evidence>
<evidence type="ECO:0000256" key="1">
    <source>
        <dbReference type="ARBA" id="ARBA00004651"/>
    </source>
</evidence>
<evidence type="ECO:0000256" key="2">
    <source>
        <dbReference type="ARBA" id="ARBA00022448"/>
    </source>
</evidence>
<dbReference type="Gene3D" id="1.10.3720.10">
    <property type="entry name" value="MetI-like"/>
    <property type="match status" value="1"/>
</dbReference>
<feature type="transmembrane region" description="Helical" evidence="7">
    <location>
        <begin position="104"/>
        <end position="129"/>
    </location>
</feature>
<feature type="domain" description="ABC transmembrane type-1" evidence="8">
    <location>
        <begin position="105"/>
        <end position="317"/>
    </location>
</feature>
<evidence type="ECO:0000256" key="6">
    <source>
        <dbReference type="ARBA" id="ARBA00023136"/>
    </source>
</evidence>
<dbReference type="PANTHER" id="PTHR43163:SF6">
    <property type="entry name" value="DIPEPTIDE TRANSPORT SYSTEM PERMEASE PROTEIN DPPB-RELATED"/>
    <property type="match status" value="1"/>
</dbReference>
<accession>A0A1N5SS82</accession>
<dbReference type="Pfam" id="PF00528">
    <property type="entry name" value="BPD_transp_1"/>
    <property type="match status" value="1"/>
</dbReference>
<dbReference type="GeneID" id="41587641"/>
<reference evidence="9 10" key="1">
    <citation type="submission" date="2016-04" db="EMBL/GenBank/DDBJ databases">
        <authorList>
            <person name="Evans L.H."/>
            <person name="Alamgir A."/>
            <person name="Owens N."/>
            <person name="Weber N.D."/>
            <person name="Virtaneva K."/>
            <person name="Barbian K."/>
            <person name="Babar A."/>
            <person name="Rosenke K."/>
        </authorList>
    </citation>
    <scope>NUCLEOTIDE SEQUENCE [LARGE SCALE GENOMIC DNA]</scope>
    <source>
        <strain evidence="10">S5(T) (JCM 30642 \VKM B-2941)</strain>
    </source>
</reference>
<proteinExistence type="inferred from homology"/>
<comment type="similarity">
    <text evidence="7">Belongs to the binding-protein-dependent transport system permease family.</text>
</comment>
<dbReference type="InterPro" id="IPR000515">
    <property type="entry name" value="MetI-like"/>
</dbReference>
<organism evidence="9 10">
    <name type="scientific">Cuniculiplasma divulgatum</name>
    <dbReference type="NCBI Taxonomy" id="1673428"/>
    <lineage>
        <taxon>Archaea</taxon>
        <taxon>Methanobacteriati</taxon>
        <taxon>Thermoplasmatota</taxon>
        <taxon>Thermoplasmata</taxon>
        <taxon>Thermoplasmatales</taxon>
        <taxon>Cuniculiplasmataceae</taxon>
        <taxon>Cuniculiplasma</taxon>
    </lineage>
</organism>
<evidence type="ECO:0000256" key="5">
    <source>
        <dbReference type="ARBA" id="ARBA00022989"/>
    </source>
</evidence>
<evidence type="ECO:0000256" key="3">
    <source>
        <dbReference type="ARBA" id="ARBA00022475"/>
    </source>
</evidence>
<keyword evidence="6 7" id="KW-0472">Membrane</keyword>
<keyword evidence="4 7" id="KW-0812">Transmembrane</keyword>
<dbReference type="SUPFAM" id="SSF161098">
    <property type="entry name" value="MetI-like"/>
    <property type="match status" value="1"/>
</dbReference>
<keyword evidence="3" id="KW-1003">Cell membrane</keyword>
<gene>
    <name evidence="9" type="ORF">CSP5_0338</name>
</gene>
<evidence type="ECO:0000259" key="8">
    <source>
        <dbReference type="PROSITE" id="PS50928"/>
    </source>
</evidence>
<evidence type="ECO:0000313" key="9">
    <source>
        <dbReference type="EMBL" id="SIM39002.1"/>
    </source>
</evidence>
<feature type="transmembrane region" description="Helical" evidence="7">
    <location>
        <begin position="301"/>
        <end position="324"/>
    </location>
</feature>
<dbReference type="PANTHER" id="PTHR43163">
    <property type="entry name" value="DIPEPTIDE TRANSPORT SYSTEM PERMEASE PROTEIN DPPB-RELATED"/>
    <property type="match status" value="1"/>
</dbReference>
<feature type="transmembrane region" description="Helical" evidence="7">
    <location>
        <begin position="187"/>
        <end position="208"/>
    </location>
</feature>
<dbReference type="RefSeq" id="WP_021789192.1">
    <property type="nucleotide sequence ID" value="NZ_LT671858.1"/>
</dbReference>
<sequence>MNIYLLTRKIIQAFALVVIMTLIIFVVFRLMPGNPGLLLLKSANKTGTPLSTKQKDAILSTLGLQDGKFSLVDFETYLYQMFTFHWGKDFNSPGQYVYNEIANALPYTLVLIVSSALLSFAIGIPLGIVVSKMRGGKKEGVLLTTSLILNSIPYFILGVILFLYLAVYSSVLPLKSSVPLTYITHPSLSTFPILLYHIALPFSTLLIIESMGHMITMRAAMVSTLGEDHITTARAKGVPEKSILRKHAARIAVIPVTTRLALQLSFLISGSLIVAIIFNWPGMGPLLYHAVLNEDYPLSEASTFIISLLTIVAYSLIDYIHAWLDPRIKV</sequence>
<dbReference type="PROSITE" id="PS50928">
    <property type="entry name" value="ABC_TM1"/>
    <property type="match status" value="1"/>
</dbReference>
<feature type="transmembrane region" description="Helical" evidence="7">
    <location>
        <begin position="141"/>
        <end position="167"/>
    </location>
</feature>
<evidence type="ECO:0000256" key="4">
    <source>
        <dbReference type="ARBA" id="ARBA00022692"/>
    </source>
</evidence>
<dbReference type="GO" id="GO:0005886">
    <property type="term" value="C:plasma membrane"/>
    <property type="evidence" value="ECO:0007669"/>
    <property type="project" value="UniProtKB-SubCell"/>
</dbReference>
<keyword evidence="2 7" id="KW-0813">Transport</keyword>
<keyword evidence="5 7" id="KW-1133">Transmembrane helix</keyword>
<name>A0A1N5SS82_9ARCH</name>
<dbReference type="EMBL" id="LT671858">
    <property type="protein sequence ID" value="SIM39002.1"/>
    <property type="molecule type" value="Genomic_DNA"/>
</dbReference>